<dbReference type="RefSeq" id="WP_153975372.1">
    <property type="nucleotide sequence ID" value="NZ_CP039268.1"/>
</dbReference>
<protein>
    <submittedName>
        <fullName evidence="2">2Fe-2S iron-sulfur cluster binding domain-containing protein</fullName>
    </submittedName>
</protein>
<dbReference type="EMBL" id="CP039268">
    <property type="protein sequence ID" value="QGU33178.1"/>
    <property type="molecule type" value="Genomic_DNA"/>
</dbReference>
<dbReference type="InterPro" id="IPR006058">
    <property type="entry name" value="2Fe2S_fd_BS"/>
</dbReference>
<accession>A0A6I6E9D8</accession>
<reference evidence="2 3" key="1">
    <citation type="submission" date="2019-12" db="EMBL/GenBank/DDBJ databases">
        <title>The complete genome of the thermophilic, anoxygenic phototrophic gammaproteobacterium Thermochromatium tepidum.</title>
        <authorList>
            <person name="Sattley W.M."/>
            <person name="Swingley W.D."/>
            <person name="Burchell B.M."/>
            <person name="Gurbani S.A."/>
            <person name="Kujawa C.M."/>
            <person name="Nuccio D.A."/>
            <person name="Schladweiler J."/>
            <person name="Shaffer K.N."/>
            <person name="Stokes L.M."/>
            <person name="Touchman J.W."/>
            <person name="Blankenship R.E."/>
            <person name="Madigan M.T."/>
        </authorList>
    </citation>
    <scope>NUCLEOTIDE SEQUENCE [LARGE SCALE GENOMIC DNA]</scope>
    <source>
        <strain evidence="2 3">ATCC 43061</strain>
    </source>
</reference>
<dbReference type="InterPro" id="IPR012675">
    <property type="entry name" value="Beta-grasp_dom_sf"/>
</dbReference>
<evidence type="ECO:0000313" key="3">
    <source>
        <dbReference type="Proteomes" id="UP000426424"/>
    </source>
</evidence>
<feature type="domain" description="2Fe-2S ferredoxin-type" evidence="1">
    <location>
        <begin position="2"/>
        <end position="120"/>
    </location>
</feature>
<evidence type="ECO:0000313" key="2">
    <source>
        <dbReference type="EMBL" id="QGU33178.1"/>
    </source>
</evidence>
<dbReference type="InterPro" id="IPR036010">
    <property type="entry name" value="2Fe-2S_ferredoxin-like_sf"/>
</dbReference>
<keyword evidence="3" id="KW-1185">Reference proteome</keyword>
<gene>
    <name evidence="2" type="ORF">E6P07_09450</name>
</gene>
<dbReference type="PROSITE" id="PS51085">
    <property type="entry name" value="2FE2S_FER_2"/>
    <property type="match status" value="1"/>
</dbReference>
<dbReference type="Pfam" id="PF00111">
    <property type="entry name" value="Fer2"/>
    <property type="match status" value="1"/>
</dbReference>
<dbReference type="SUPFAM" id="SSF54292">
    <property type="entry name" value="2Fe-2S ferredoxin-like"/>
    <property type="match status" value="1"/>
</dbReference>
<dbReference type="GO" id="GO:0051537">
    <property type="term" value="F:2 iron, 2 sulfur cluster binding"/>
    <property type="evidence" value="ECO:0007669"/>
    <property type="project" value="InterPro"/>
</dbReference>
<dbReference type="Gene3D" id="3.10.20.30">
    <property type="match status" value="1"/>
</dbReference>
<dbReference type="CDD" id="cd00207">
    <property type="entry name" value="fer2"/>
    <property type="match status" value="1"/>
</dbReference>
<dbReference type="KEGG" id="ttp:E6P07_09450"/>
<organism evidence="2 3">
    <name type="scientific">Thermochromatium tepidum ATCC 43061</name>
    <dbReference type="NCBI Taxonomy" id="316276"/>
    <lineage>
        <taxon>Bacteria</taxon>
        <taxon>Pseudomonadati</taxon>
        <taxon>Pseudomonadota</taxon>
        <taxon>Gammaproteobacteria</taxon>
        <taxon>Chromatiales</taxon>
        <taxon>Chromatiaceae</taxon>
        <taxon>Thermochromatium</taxon>
    </lineage>
</organism>
<name>A0A6I6E9D8_THETI</name>
<dbReference type="Proteomes" id="UP000426424">
    <property type="component" value="Chromosome"/>
</dbReference>
<evidence type="ECO:0000259" key="1">
    <source>
        <dbReference type="PROSITE" id="PS51085"/>
    </source>
</evidence>
<dbReference type="InterPro" id="IPR001041">
    <property type="entry name" value="2Fe-2S_ferredoxin-type"/>
</dbReference>
<dbReference type="OrthoDB" id="9133614at2"/>
<proteinExistence type="predicted"/>
<sequence>MPTITFSSPLHKDKTVYAVAGSHRQTILELAKEHHIPIDFGCGNGECGTCLVKVWRIDTQTPPLANPLTEREVRVLKELGKITQTEIDRMALDDIAPNEWRLACQMVIRDEDLLIEYPSR</sequence>
<dbReference type="PROSITE" id="PS00197">
    <property type="entry name" value="2FE2S_FER_1"/>
    <property type="match status" value="1"/>
</dbReference>
<dbReference type="AlphaFoldDB" id="A0A6I6E9D8"/>